<protein>
    <submittedName>
        <fullName evidence="1">Uncharacterized protein</fullName>
    </submittedName>
</protein>
<dbReference type="Proteomes" id="UP000290378">
    <property type="component" value="Unassembled WGS sequence"/>
</dbReference>
<dbReference type="InterPro" id="IPR027417">
    <property type="entry name" value="P-loop_NTPase"/>
</dbReference>
<evidence type="ECO:0000313" key="1">
    <source>
        <dbReference type="EMBL" id="RXI42606.1"/>
    </source>
</evidence>
<name>A0A6M8NIS9_9BACT</name>
<sequence length="429" mass="49892">MNKANTFYEIQDAVAFNNPIDEKNEFYTDFSGFRKGFNEKKIFKYLNINPTTKECNKISQPLKLFLSGHRGTGKTTELLKLRNEIDETTCFFTVFCDLSDEELDVNNIDFIDIVILILEKLIETLKERKIDIPKANIKSFYEWYDQRITEINSQTDESASIEIEGKVGIDLFSLFSLVSKTKGKLSGSNSTKESIRTVFKNKFSDFSLKFNEFILDIKDYLLRNEISKDLLFIVDGFEKIGSFEDRKKILIDNSNKFVEIKANMIITLPIELFSEVGRLKEFAKHISFPLISLDDKSKERFKEFIYKRINKDLFENEDTVERIISYGAGSPRETLKIISDAYIEAENEKIDLKSIEDVQKANSKIMMKYLNEKEILLLKEIKRNEPISFSPELASLLVKKIVLEYDDGIERKINPILLDNEDFINLIKD</sequence>
<dbReference type="SUPFAM" id="SSF52540">
    <property type="entry name" value="P-loop containing nucleoside triphosphate hydrolases"/>
    <property type="match status" value="1"/>
</dbReference>
<reference evidence="1 2" key="1">
    <citation type="submission" date="2017-09" db="EMBL/GenBank/DDBJ databases">
        <title>Genomics of the genus Arcobacter.</title>
        <authorList>
            <person name="Perez-Cataluna A."/>
            <person name="Figueras M.J."/>
            <person name="Salas-Masso N."/>
        </authorList>
    </citation>
    <scope>NUCLEOTIDE SEQUENCE [LARGE SCALE GENOMIC DNA]</scope>
    <source>
        <strain evidence="1 2">CECT 7834</strain>
    </source>
</reference>
<accession>A0A6M8NIS9</accession>
<gene>
    <name evidence="1" type="ORF">CP963_03675</name>
</gene>
<dbReference type="AlphaFoldDB" id="A0A6M8NIS9"/>
<keyword evidence="2" id="KW-1185">Reference proteome</keyword>
<evidence type="ECO:0000313" key="2">
    <source>
        <dbReference type="Proteomes" id="UP000290378"/>
    </source>
</evidence>
<dbReference type="Gene3D" id="3.40.50.300">
    <property type="entry name" value="P-loop containing nucleotide triphosphate hydrolases"/>
    <property type="match status" value="1"/>
</dbReference>
<dbReference type="EMBL" id="NXII01000003">
    <property type="protein sequence ID" value="RXI42606.1"/>
    <property type="molecule type" value="Genomic_DNA"/>
</dbReference>
<dbReference type="RefSeq" id="WP_129012927.1">
    <property type="nucleotide sequence ID" value="NZ_CBCSEI010000001.1"/>
</dbReference>
<proteinExistence type="predicted"/>
<organism evidence="1 2">
    <name type="scientific">Arcobacter cloacae</name>
    <dbReference type="NCBI Taxonomy" id="1054034"/>
    <lineage>
        <taxon>Bacteria</taxon>
        <taxon>Pseudomonadati</taxon>
        <taxon>Campylobacterota</taxon>
        <taxon>Epsilonproteobacteria</taxon>
        <taxon>Campylobacterales</taxon>
        <taxon>Arcobacteraceae</taxon>
        <taxon>Arcobacter</taxon>
    </lineage>
</organism>
<comment type="caution">
    <text evidence="1">The sequence shown here is derived from an EMBL/GenBank/DDBJ whole genome shotgun (WGS) entry which is preliminary data.</text>
</comment>